<feature type="transmembrane region" description="Helical" evidence="6">
    <location>
        <begin position="6"/>
        <end position="27"/>
    </location>
</feature>
<dbReference type="PANTHER" id="PTHR35007">
    <property type="entry name" value="INTEGRAL MEMBRANE PROTEIN-RELATED"/>
    <property type="match status" value="1"/>
</dbReference>
<gene>
    <name evidence="8" type="ORF">Pme01_52150</name>
</gene>
<evidence type="ECO:0000256" key="5">
    <source>
        <dbReference type="ARBA" id="ARBA00023136"/>
    </source>
</evidence>
<name>A0A8J3TFQ9_9ACTN</name>
<keyword evidence="9" id="KW-1185">Reference proteome</keyword>
<dbReference type="EMBL" id="BOON01000054">
    <property type="protein sequence ID" value="GII25618.1"/>
    <property type="molecule type" value="Genomic_DNA"/>
</dbReference>
<sequence>MRWQTSLVVALVAVGLVPVFGILALLLRDPDRANVVRTLATIGRGYVDPNRRPSFGERVGRPLAGRLGRLGRALTVGDAVARLQRLLDRAGNPPAWPVERVIAAKGIGLILGLAGGVLFGLVLGGAATVLLCTVGGAAFGFFAPDLAIYNTGVKRQEELRRSLPDVLDTLTICVEAGQGFDAALAQVARNGKGPMAGEAARVLQEMRIGKSRVEALRSMAARTTVTELRGFASAVVNASTLGVPVAQVLREQSREMRTRRRQRAEELAQKVPIKILFPTLFCLFPALFVVILGPGVINIIHSFSN</sequence>
<dbReference type="Proteomes" id="UP000599074">
    <property type="component" value="Unassembled WGS sequence"/>
</dbReference>
<protein>
    <recommendedName>
        <fullName evidence="7">Type II secretion system protein GspF domain-containing protein</fullName>
    </recommendedName>
</protein>
<evidence type="ECO:0000313" key="8">
    <source>
        <dbReference type="EMBL" id="GII25618.1"/>
    </source>
</evidence>
<keyword evidence="4 6" id="KW-1133">Transmembrane helix</keyword>
<reference evidence="8" key="1">
    <citation type="submission" date="2021-01" db="EMBL/GenBank/DDBJ databases">
        <title>Whole genome shotgun sequence of Planosporangium mesophilum NBRC 109066.</title>
        <authorList>
            <person name="Komaki H."/>
            <person name="Tamura T."/>
        </authorList>
    </citation>
    <scope>NUCLEOTIDE SEQUENCE</scope>
    <source>
        <strain evidence="8">NBRC 109066</strain>
    </source>
</reference>
<dbReference type="GO" id="GO:0005886">
    <property type="term" value="C:plasma membrane"/>
    <property type="evidence" value="ECO:0007669"/>
    <property type="project" value="UniProtKB-SubCell"/>
</dbReference>
<feature type="transmembrane region" description="Helical" evidence="6">
    <location>
        <begin position="271"/>
        <end position="300"/>
    </location>
</feature>
<evidence type="ECO:0000313" key="9">
    <source>
        <dbReference type="Proteomes" id="UP000599074"/>
    </source>
</evidence>
<dbReference type="Pfam" id="PF00482">
    <property type="entry name" value="T2SSF"/>
    <property type="match status" value="1"/>
</dbReference>
<evidence type="ECO:0000256" key="2">
    <source>
        <dbReference type="ARBA" id="ARBA00022475"/>
    </source>
</evidence>
<feature type="domain" description="Type II secretion system protein GspF" evidence="7">
    <location>
        <begin position="167"/>
        <end position="292"/>
    </location>
</feature>
<keyword evidence="3 6" id="KW-0812">Transmembrane</keyword>
<evidence type="ECO:0000256" key="3">
    <source>
        <dbReference type="ARBA" id="ARBA00022692"/>
    </source>
</evidence>
<comment type="caution">
    <text evidence="8">The sequence shown here is derived from an EMBL/GenBank/DDBJ whole genome shotgun (WGS) entry which is preliminary data.</text>
</comment>
<accession>A0A8J3TFQ9</accession>
<evidence type="ECO:0000256" key="6">
    <source>
        <dbReference type="SAM" id="Phobius"/>
    </source>
</evidence>
<dbReference type="InterPro" id="IPR018076">
    <property type="entry name" value="T2SS_GspF_dom"/>
</dbReference>
<dbReference type="AlphaFoldDB" id="A0A8J3TFQ9"/>
<keyword evidence="5 6" id="KW-0472">Membrane</keyword>
<feature type="transmembrane region" description="Helical" evidence="6">
    <location>
        <begin position="109"/>
        <end position="142"/>
    </location>
</feature>
<proteinExistence type="predicted"/>
<evidence type="ECO:0000256" key="4">
    <source>
        <dbReference type="ARBA" id="ARBA00022989"/>
    </source>
</evidence>
<keyword evidence="2" id="KW-1003">Cell membrane</keyword>
<evidence type="ECO:0000256" key="1">
    <source>
        <dbReference type="ARBA" id="ARBA00004651"/>
    </source>
</evidence>
<comment type="subcellular location">
    <subcellularLocation>
        <location evidence="1">Cell membrane</location>
        <topology evidence="1">Multi-pass membrane protein</topology>
    </subcellularLocation>
</comment>
<dbReference type="RefSeq" id="WP_168115795.1">
    <property type="nucleotide sequence ID" value="NZ_BOON01000054.1"/>
</dbReference>
<organism evidence="8 9">
    <name type="scientific">Planosporangium mesophilum</name>
    <dbReference type="NCBI Taxonomy" id="689768"/>
    <lineage>
        <taxon>Bacteria</taxon>
        <taxon>Bacillati</taxon>
        <taxon>Actinomycetota</taxon>
        <taxon>Actinomycetes</taxon>
        <taxon>Micromonosporales</taxon>
        <taxon>Micromonosporaceae</taxon>
        <taxon>Planosporangium</taxon>
    </lineage>
</organism>
<dbReference type="PANTHER" id="PTHR35007:SF2">
    <property type="entry name" value="PILUS ASSEMBLE PROTEIN"/>
    <property type="match status" value="1"/>
</dbReference>
<evidence type="ECO:0000259" key="7">
    <source>
        <dbReference type="Pfam" id="PF00482"/>
    </source>
</evidence>